<accession>A0A327NRH2</accession>
<dbReference type="EMBL" id="QLII01000001">
    <property type="protein sequence ID" value="RAI77960.1"/>
    <property type="molecule type" value="Genomic_DNA"/>
</dbReference>
<dbReference type="Pfam" id="PF05345">
    <property type="entry name" value="He_PIG"/>
    <property type="match status" value="1"/>
</dbReference>
<dbReference type="InterPro" id="IPR051848">
    <property type="entry name" value="PGIP"/>
</dbReference>
<evidence type="ECO:0008006" key="10">
    <source>
        <dbReference type="Google" id="ProtNLM"/>
    </source>
</evidence>
<dbReference type="GO" id="GO:0030313">
    <property type="term" value="C:cell envelope"/>
    <property type="evidence" value="ECO:0007669"/>
    <property type="project" value="UniProtKB-SubCell"/>
</dbReference>
<dbReference type="PROSITE" id="PS51450">
    <property type="entry name" value="LRR"/>
    <property type="match status" value="1"/>
</dbReference>
<keyword evidence="4" id="KW-0812">Transmembrane</keyword>
<dbReference type="Pfam" id="PF12799">
    <property type="entry name" value="LRR_4"/>
    <property type="match status" value="1"/>
</dbReference>
<dbReference type="InterPro" id="IPR015919">
    <property type="entry name" value="Cadherin-like_sf"/>
</dbReference>
<keyword evidence="5" id="KW-0677">Repeat</keyword>
<reference evidence="8 9" key="1">
    <citation type="submission" date="2018-06" db="EMBL/GenBank/DDBJ databases">
        <title>Spirosoma sp. HMF3257 Genome sequencing and assembly.</title>
        <authorList>
            <person name="Kang H."/>
            <person name="Cha I."/>
            <person name="Kim H."/>
            <person name="Kang J."/>
            <person name="Joh K."/>
        </authorList>
    </citation>
    <scope>NUCLEOTIDE SEQUENCE [LARGE SCALE GENOMIC DNA]</scope>
    <source>
        <strain evidence="8 9">HMF3257</strain>
    </source>
</reference>
<keyword evidence="9" id="KW-1185">Reference proteome</keyword>
<evidence type="ECO:0000313" key="8">
    <source>
        <dbReference type="EMBL" id="RAI77960.1"/>
    </source>
</evidence>
<dbReference type="Proteomes" id="UP000249016">
    <property type="component" value="Unassembled WGS sequence"/>
</dbReference>
<dbReference type="InterPro" id="IPR001611">
    <property type="entry name" value="Leu-rich_rpt"/>
</dbReference>
<dbReference type="SUPFAM" id="SSF52058">
    <property type="entry name" value="L domain-like"/>
    <property type="match status" value="1"/>
</dbReference>
<proteinExistence type="predicted"/>
<evidence type="ECO:0000256" key="2">
    <source>
        <dbReference type="ARBA" id="ARBA00004370"/>
    </source>
</evidence>
<evidence type="ECO:0000256" key="7">
    <source>
        <dbReference type="ARBA" id="ARBA00023136"/>
    </source>
</evidence>
<dbReference type="PRINTS" id="PR00019">
    <property type="entry name" value="LEURICHRPT"/>
</dbReference>
<gene>
    <name evidence="8" type="ORF">HMF3257_34660</name>
</gene>
<dbReference type="Pfam" id="PF00560">
    <property type="entry name" value="LRR_1"/>
    <property type="match status" value="3"/>
</dbReference>
<sequence length="674" mass="67469">MVDLYNATNRLGWHTNTGWLQGCDPCTGTGGSPWYGVTCSGGRVIQLSLSSNLLNGSIPASLSALTNLQTLALSLNPLSGSIPSSLSALTNLQSLDLAGSQLSGNIPSSLGTLTNLQSLNLGGNGLSGSIPVSLGALTNLQSLDLSNNHLSGSIPASLSAMTNLQTLILNNNQLSGCWPASLSALCGVRFKDFSNNAGLPDGGSSTAFNTFCSTGQGSDAFVASALASSTTATVGDVVSLSTSGGSSYSWTAPTGANLSSPGTTSVVSATINQTGVQTFTVVVNNGGTCSQTATVSVTVSTLAPSIVNFSPDPDPVCPGSQVTFTALIRNVTGSYAYTLTNGTTTISGTSSAPNFSQTITAQSTNTRQAELQSFSLIVSSNGQSAIETYELSVHDLPSLTLTAGNGGVIGCNVTSLTLTAKGGDDYRFNGPGVFSQDSENGFAVINTAGVYSVTVTSANGCTATTSTSVFSNTATVTVSNPVVTTAAVGLGFSQSFTATGGTAPYTYTLISGTLPTGLTFVTTGALSGTPTQSGIFSITVRASDANGCSATGTLYTVAVSTTATVITATPTNVQATSAVLGGSVTADGGASVTERGVIYIVGNGIPTTSDTKVAIGSGVGSFTQSVTGLTSNTAYSVRAYAINAAGPATAMCSCSRHYQAHPLRSLVRPLMVVG</sequence>
<keyword evidence="6" id="KW-1133">Transmembrane helix</keyword>
<dbReference type="Gene3D" id="2.60.40.10">
    <property type="entry name" value="Immunoglobulins"/>
    <property type="match status" value="1"/>
</dbReference>
<dbReference type="GO" id="GO:0005509">
    <property type="term" value="F:calcium ion binding"/>
    <property type="evidence" value="ECO:0007669"/>
    <property type="project" value="InterPro"/>
</dbReference>
<dbReference type="FunFam" id="3.80.10.10:FF:000383">
    <property type="entry name" value="Leucine-rich repeat receptor protein kinase EMS1"/>
    <property type="match status" value="1"/>
</dbReference>
<evidence type="ECO:0000313" key="9">
    <source>
        <dbReference type="Proteomes" id="UP000249016"/>
    </source>
</evidence>
<dbReference type="OrthoDB" id="905070at2"/>
<dbReference type="AlphaFoldDB" id="A0A327NRH2"/>
<dbReference type="PANTHER" id="PTHR48059:SF30">
    <property type="entry name" value="OS06G0587000 PROTEIN"/>
    <property type="match status" value="1"/>
</dbReference>
<dbReference type="SMART" id="SM00369">
    <property type="entry name" value="LRR_TYP"/>
    <property type="match status" value="4"/>
</dbReference>
<evidence type="ECO:0000256" key="1">
    <source>
        <dbReference type="ARBA" id="ARBA00004196"/>
    </source>
</evidence>
<dbReference type="GO" id="GO:0016020">
    <property type="term" value="C:membrane"/>
    <property type="evidence" value="ECO:0007669"/>
    <property type="project" value="UniProtKB-SubCell"/>
</dbReference>
<comment type="caution">
    <text evidence="8">The sequence shown here is derived from an EMBL/GenBank/DDBJ whole genome shotgun (WGS) entry which is preliminary data.</text>
</comment>
<keyword evidence="3" id="KW-0433">Leucine-rich repeat</keyword>
<organism evidence="8 9">
    <name type="scientific">Spirosoma telluris</name>
    <dbReference type="NCBI Taxonomy" id="2183553"/>
    <lineage>
        <taxon>Bacteria</taxon>
        <taxon>Pseudomonadati</taxon>
        <taxon>Bacteroidota</taxon>
        <taxon>Cytophagia</taxon>
        <taxon>Cytophagales</taxon>
        <taxon>Cytophagaceae</taxon>
        <taxon>Spirosoma</taxon>
    </lineage>
</organism>
<evidence type="ECO:0000256" key="6">
    <source>
        <dbReference type="ARBA" id="ARBA00022989"/>
    </source>
</evidence>
<name>A0A327NRH2_9BACT</name>
<evidence type="ECO:0000256" key="5">
    <source>
        <dbReference type="ARBA" id="ARBA00022737"/>
    </source>
</evidence>
<protein>
    <recommendedName>
        <fullName evidence="10">Fibronectin type-III domain-containing protein</fullName>
    </recommendedName>
</protein>
<dbReference type="Gene3D" id="3.80.10.10">
    <property type="entry name" value="Ribonuclease Inhibitor"/>
    <property type="match status" value="2"/>
</dbReference>
<dbReference type="InterPro" id="IPR032675">
    <property type="entry name" value="LRR_dom_sf"/>
</dbReference>
<evidence type="ECO:0000256" key="4">
    <source>
        <dbReference type="ARBA" id="ARBA00022692"/>
    </source>
</evidence>
<dbReference type="InterPro" id="IPR013783">
    <property type="entry name" value="Ig-like_fold"/>
</dbReference>
<comment type="subcellular location">
    <subcellularLocation>
        <location evidence="1">Cell envelope</location>
    </subcellularLocation>
    <subcellularLocation>
        <location evidence="2">Membrane</location>
    </subcellularLocation>
</comment>
<dbReference type="FunFam" id="3.80.10.10:FF:000129">
    <property type="entry name" value="Leucine-rich repeat receptor-like kinase"/>
    <property type="match status" value="1"/>
</dbReference>
<dbReference type="SUPFAM" id="SSF49313">
    <property type="entry name" value="Cadherin-like"/>
    <property type="match status" value="1"/>
</dbReference>
<keyword evidence="7" id="KW-0472">Membrane</keyword>
<dbReference type="InterPro" id="IPR025875">
    <property type="entry name" value="Leu-rich_rpt_4"/>
</dbReference>
<dbReference type="PANTHER" id="PTHR48059">
    <property type="entry name" value="POLYGALACTURONASE INHIBITOR 1"/>
    <property type="match status" value="1"/>
</dbReference>
<evidence type="ECO:0000256" key="3">
    <source>
        <dbReference type="ARBA" id="ARBA00022614"/>
    </source>
</evidence>
<dbReference type="InterPro" id="IPR003591">
    <property type="entry name" value="Leu-rich_rpt_typical-subtyp"/>
</dbReference>